<evidence type="ECO:0000313" key="2">
    <source>
        <dbReference type="EMBL" id="EIJ35242.1"/>
    </source>
</evidence>
<sequence length="324" mass="35779">MCHPGKAGSNSVGLLMPERKLLHILRGYCCPVCAPNQYRGMAVSMRGPRAENQDNYLLVQPGGQAEWLVNEQLESRRITGWGNQWWRLLVADGMGGHRNGREVSEALVQLALEIRPVWEVSVLRQTLNHLHQQLLARFGQQHDQHSPGATLVWVDVHVSGLVMLAHVGDSRLYQWREGRQAWRQVTHDHTWQEFAWRVDAEAGSPLPQEKGLAQAMGYGSYGVLANTDGARFPAFSPQLHLELAEEMLPHARAHADVTRLSLPPGDALLLSTDGLWATPGRDVPSLPSLNELDSSASLDTLAEDALAAGGRDNTTVVLLRPYAS</sequence>
<gene>
    <name evidence="2" type="ORF">Thini_2705</name>
</gene>
<dbReference type="SUPFAM" id="SSF81606">
    <property type="entry name" value="PP2C-like"/>
    <property type="match status" value="1"/>
</dbReference>
<dbReference type="EMBL" id="JH651384">
    <property type="protein sequence ID" value="EIJ35242.1"/>
    <property type="molecule type" value="Genomic_DNA"/>
</dbReference>
<dbReference type="Gene3D" id="3.60.40.10">
    <property type="entry name" value="PPM-type phosphatase domain"/>
    <property type="match status" value="1"/>
</dbReference>
<dbReference type="PROSITE" id="PS51746">
    <property type="entry name" value="PPM_2"/>
    <property type="match status" value="1"/>
</dbReference>
<reference evidence="3" key="1">
    <citation type="journal article" date="2011" name="Stand. Genomic Sci.">
        <title>Genome sequence of the filamentous, gliding Thiothrix nivea neotype strain (JP2(T)).</title>
        <authorList>
            <person name="Lapidus A."/>
            <person name="Nolan M."/>
            <person name="Lucas S."/>
            <person name="Glavina Del Rio T."/>
            <person name="Tice H."/>
            <person name="Cheng J.F."/>
            <person name="Tapia R."/>
            <person name="Han C."/>
            <person name="Goodwin L."/>
            <person name="Pitluck S."/>
            <person name="Liolios K."/>
            <person name="Pagani I."/>
            <person name="Ivanova N."/>
            <person name="Huntemann M."/>
            <person name="Mavromatis K."/>
            <person name="Mikhailova N."/>
            <person name="Pati A."/>
            <person name="Chen A."/>
            <person name="Palaniappan K."/>
            <person name="Land M."/>
            <person name="Brambilla E.M."/>
            <person name="Rohde M."/>
            <person name="Abt B."/>
            <person name="Verbarg S."/>
            <person name="Goker M."/>
            <person name="Bristow J."/>
            <person name="Eisen J.A."/>
            <person name="Markowitz V."/>
            <person name="Hugenholtz P."/>
            <person name="Kyrpides N.C."/>
            <person name="Klenk H.P."/>
            <person name="Woyke T."/>
        </authorList>
    </citation>
    <scope>NUCLEOTIDE SEQUENCE [LARGE SCALE GENOMIC DNA]</scope>
    <source>
        <strain evidence="3">ATCC 35100 / DSM 5205 / JP2</strain>
    </source>
</reference>
<dbReference type="SMART" id="SM00332">
    <property type="entry name" value="PP2Cc"/>
    <property type="match status" value="1"/>
</dbReference>
<keyword evidence="3" id="KW-1185">Reference proteome</keyword>
<feature type="domain" description="PPM-type phosphatase" evidence="1">
    <location>
        <begin position="39"/>
        <end position="321"/>
    </location>
</feature>
<dbReference type="CDD" id="cd00143">
    <property type="entry name" value="PP2Cc"/>
    <property type="match status" value="1"/>
</dbReference>
<dbReference type="OrthoDB" id="9801841at2"/>
<evidence type="ECO:0000313" key="3">
    <source>
        <dbReference type="Proteomes" id="UP000005317"/>
    </source>
</evidence>
<accession>A0A656HGA7</accession>
<dbReference type="InterPro" id="IPR036457">
    <property type="entry name" value="PPM-type-like_dom_sf"/>
</dbReference>
<proteinExistence type="predicted"/>
<name>A0A656HGA7_THINJ</name>
<dbReference type="Proteomes" id="UP000005317">
    <property type="component" value="Unassembled WGS sequence"/>
</dbReference>
<protein>
    <submittedName>
        <fullName evidence="2">Protein serine/threonine phosphatase</fullName>
    </submittedName>
</protein>
<dbReference type="InterPro" id="IPR001932">
    <property type="entry name" value="PPM-type_phosphatase-like_dom"/>
</dbReference>
<organism evidence="2 3">
    <name type="scientific">Thiothrix nivea (strain ATCC 35100 / DSM 5205 / JP2)</name>
    <dbReference type="NCBI Taxonomy" id="870187"/>
    <lineage>
        <taxon>Bacteria</taxon>
        <taxon>Pseudomonadati</taxon>
        <taxon>Pseudomonadota</taxon>
        <taxon>Gammaproteobacteria</taxon>
        <taxon>Thiotrichales</taxon>
        <taxon>Thiotrichaceae</taxon>
        <taxon>Thiothrix</taxon>
    </lineage>
</organism>
<evidence type="ECO:0000259" key="1">
    <source>
        <dbReference type="PROSITE" id="PS51746"/>
    </source>
</evidence>
<dbReference type="Pfam" id="PF13672">
    <property type="entry name" value="PP2C_2"/>
    <property type="match status" value="1"/>
</dbReference>
<dbReference type="AlphaFoldDB" id="A0A656HGA7"/>
<dbReference type="SMART" id="SM00331">
    <property type="entry name" value="PP2C_SIG"/>
    <property type="match status" value="1"/>
</dbReference>